<name>A0A418QVS9_9BACT</name>
<feature type="region of interest" description="Disordered" evidence="1">
    <location>
        <begin position="60"/>
        <end position="103"/>
    </location>
</feature>
<dbReference type="EMBL" id="QYCN01000017">
    <property type="protein sequence ID" value="RIY09254.1"/>
    <property type="molecule type" value="Genomic_DNA"/>
</dbReference>
<proteinExistence type="predicted"/>
<feature type="compositionally biased region" description="Basic and acidic residues" evidence="1">
    <location>
        <begin position="61"/>
        <end position="76"/>
    </location>
</feature>
<evidence type="ECO:0000256" key="1">
    <source>
        <dbReference type="SAM" id="MobiDB-lite"/>
    </source>
</evidence>
<evidence type="ECO:0000313" key="3">
    <source>
        <dbReference type="Proteomes" id="UP000284250"/>
    </source>
</evidence>
<dbReference type="AlphaFoldDB" id="A0A418QVS9"/>
<sequence>MKTREAGLRTQEPVWVQQNLYKKKTHTCSANRSSTDFWFHSAPAGAYAFRRKFCKQGIRAGKPERQKAKTSVRDGADGVATKQPLPDFPIRDKPGSSRVQGRRLAAAQLKSAAPVQWQPGWRKQWKFPCQVVVNIDKNKAVTAGRCVGKW</sequence>
<reference evidence="2 3" key="1">
    <citation type="submission" date="2018-09" db="EMBL/GenBank/DDBJ databases">
        <authorList>
            <person name="Zeman M."/>
            <person name="Pardy F."/>
        </authorList>
    </citation>
    <scope>NUCLEOTIDE SEQUENCE [LARGE SCALE GENOMIC DNA]</scope>
    <source>
        <strain evidence="2 3">CCM 8852</strain>
    </source>
</reference>
<reference evidence="2 3" key="2">
    <citation type="submission" date="2019-01" db="EMBL/GenBank/DDBJ databases">
        <title>Hymenobacter humicola sp. nov., isolated from soils in Antarctica.</title>
        <authorList>
            <person name="Sedlacek I."/>
            <person name="Holochova P."/>
            <person name="Kralova S."/>
            <person name="Pantucek R."/>
            <person name="Stankova E."/>
            <person name="Vrbovska V."/>
            <person name="Kristofova L."/>
            <person name="Svec P."/>
            <person name="Busse H.-J."/>
        </authorList>
    </citation>
    <scope>NUCLEOTIDE SEQUENCE [LARGE SCALE GENOMIC DNA]</scope>
    <source>
        <strain evidence="2 3">CCM 8852</strain>
    </source>
</reference>
<evidence type="ECO:0000313" key="2">
    <source>
        <dbReference type="EMBL" id="RIY09254.1"/>
    </source>
</evidence>
<gene>
    <name evidence="2" type="ORF">D0T11_12520</name>
</gene>
<dbReference type="Proteomes" id="UP000284250">
    <property type="component" value="Unassembled WGS sequence"/>
</dbReference>
<keyword evidence="3" id="KW-1185">Reference proteome</keyword>
<accession>A0A418QVS9</accession>
<comment type="caution">
    <text evidence="2">The sequence shown here is derived from an EMBL/GenBank/DDBJ whole genome shotgun (WGS) entry which is preliminary data.</text>
</comment>
<protein>
    <submittedName>
        <fullName evidence="2">Uncharacterized protein</fullName>
    </submittedName>
</protein>
<organism evidence="2 3">
    <name type="scientific">Hymenobacter rubripertinctus</name>
    <dbReference type="NCBI Taxonomy" id="2029981"/>
    <lineage>
        <taxon>Bacteria</taxon>
        <taxon>Pseudomonadati</taxon>
        <taxon>Bacteroidota</taxon>
        <taxon>Cytophagia</taxon>
        <taxon>Cytophagales</taxon>
        <taxon>Hymenobacteraceae</taxon>
        <taxon>Hymenobacter</taxon>
    </lineage>
</organism>